<proteinExistence type="predicted"/>
<dbReference type="HOGENOM" id="CLU_2822798_0_0_4"/>
<evidence type="ECO:0000313" key="1">
    <source>
        <dbReference type="EMBL" id="ABN92315.1"/>
    </source>
</evidence>
<dbReference type="KEGG" id="bpl:BURPS1106A_1577"/>
<dbReference type="Proteomes" id="UP000006738">
    <property type="component" value="Chromosome I"/>
</dbReference>
<sequence length="66" mass="7580">MWRFAMYAAFAIRAAESARSDCAPERASLRDLLTADAWRNAAVRTRDIRVVLSVRYRLYGRHPPAI</sequence>
<reference evidence="1 2" key="1">
    <citation type="submission" date="2007-02" db="EMBL/GenBank/DDBJ databases">
        <authorList>
            <person name="DeShazer D."/>
            <person name="Woods D.E."/>
            <person name="Nierman W.C."/>
        </authorList>
    </citation>
    <scope>NUCLEOTIDE SEQUENCE [LARGE SCALE GENOMIC DNA]</scope>
    <source>
        <strain evidence="1 2">1106a</strain>
    </source>
</reference>
<dbReference type="AlphaFoldDB" id="A3NU27"/>
<protein>
    <submittedName>
        <fullName evidence="1">Uncharacterized protein</fullName>
    </submittedName>
</protein>
<accession>A3NU27</accession>
<evidence type="ECO:0000313" key="2">
    <source>
        <dbReference type="Proteomes" id="UP000006738"/>
    </source>
</evidence>
<gene>
    <name evidence="1" type="ordered locus">BURPS1106A_1577</name>
</gene>
<dbReference type="EMBL" id="CP000572">
    <property type="protein sequence ID" value="ABN92315.1"/>
    <property type="molecule type" value="Genomic_DNA"/>
</dbReference>
<name>A3NU27_BURP0</name>
<organism evidence="1 2">
    <name type="scientific">Burkholderia pseudomallei (strain 1106a)</name>
    <dbReference type="NCBI Taxonomy" id="357348"/>
    <lineage>
        <taxon>Bacteria</taxon>
        <taxon>Pseudomonadati</taxon>
        <taxon>Pseudomonadota</taxon>
        <taxon>Betaproteobacteria</taxon>
        <taxon>Burkholderiales</taxon>
        <taxon>Burkholderiaceae</taxon>
        <taxon>Burkholderia</taxon>
        <taxon>pseudomallei group</taxon>
    </lineage>
</organism>